<gene>
    <name evidence="1" type="ORF">VQ7734_04955</name>
</gene>
<dbReference type="AlphaFoldDB" id="A0A1M7Z2Z7"/>
<keyword evidence="2" id="KW-1185">Reference proteome</keyword>
<accession>A0A1M7Z2Z7</accession>
<reference evidence="2" key="1">
    <citation type="submission" date="2016-12" db="EMBL/GenBank/DDBJ databases">
        <authorList>
            <person name="Rodrigo-Torres L."/>
            <person name="Arahal R.D."/>
            <person name="Lucena T."/>
        </authorList>
    </citation>
    <scope>NUCLEOTIDE SEQUENCE [LARGE SCALE GENOMIC DNA]</scope>
</reference>
<evidence type="ECO:0000313" key="1">
    <source>
        <dbReference type="EMBL" id="SHO59175.1"/>
    </source>
</evidence>
<evidence type="ECO:0000313" key="2">
    <source>
        <dbReference type="Proteomes" id="UP000184600"/>
    </source>
</evidence>
<dbReference type="STRING" id="1117707.VQ7734_04955"/>
<protein>
    <submittedName>
        <fullName evidence="1">Uncharacterized protein</fullName>
    </submittedName>
</protein>
<name>A0A1M7Z2Z7_9VIBR</name>
<dbReference type="Proteomes" id="UP000184600">
    <property type="component" value="Unassembled WGS sequence"/>
</dbReference>
<proteinExistence type="predicted"/>
<sequence length="227" mass="26755">MILMKYIDLPANLKSQIVEDKFLLAYQLIDSENIIIWVINDHVERRDELEFLPSENRFLSLNERKKRLLDSEEFSLSDMAVKVIVKYDFEPDTNVLYECFNMISENSGLKIAEESRAFYSAYKPDSKKLIVQKLEKLNFPVKYQTFSVDEKINYWVEKMYRFRHQVGESGCEEDDAFDANLVENMKKIDPDILDILPDCLEKLAQIEQVNHLKLTEAFEKRTGYKLG</sequence>
<organism evidence="1 2">
    <name type="scientific">Vibrio quintilis</name>
    <dbReference type="NCBI Taxonomy" id="1117707"/>
    <lineage>
        <taxon>Bacteria</taxon>
        <taxon>Pseudomonadati</taxon>
        <taxon>Pseudomonadota</taxon>
        <taxon>Gammaproteobacteria</taxon>
        <taxon>Vibrionales</taxon>
        <taxon>Vibrionaceae</taxon>
        <taxon>Vibrio</taxon>
    </lineage>
</organism>
<dbReference type="EMBL" id="FRFG01000103">
    <property type="protein sequence ID" value="SHO59175.1"/>
    <property type="molecule type" value="Genomic_DNA"/>
</dbReference>